<feature type="compositionally biased region" description="Basic and acidic residues" evidence="1">
    <location>
        <begin position="46"/>
        <end position="58"/>
    </location>
</feature>
<feature type="region of interest" description="Disordered" evidence="1">
    <location>
        <begin position="26"/>
        <end position="70"/>
    </location>
</feature>
<evidence type="ECO:0000256" key="1">
    <source>
        <dbReference type="SAM" id="MobiDB-lite"/>
    </source>
</evidence>
<protein>
    <submittedName>
        <fullName evidence="2">Squalene monooxygenase-like</fullName>
    </submittedName>
</protein>
<evidence type="ECO:0000313" key="3">
    <source>
        <dbReference type="Proteomes" id="UP000325315"/>
    </source>
</evidence>
<dbReference type="GO" id="GO:0004497">
    <property type="term" value="F:monooxygenase activity"/>
    <property type="evidence" value="ECO:0007669"/>
    <property type="project" value="UniProtKB-KW"/>
</dbReference>
<organism evidence="2 3">
    <name type="scientific">Gossypium australe</name>
    <dbReference type="NCBI Taxonomy" id="47621"/>
    <lineage>
        <taxon>Eukaryota</taxon>
        <taxon>Viridiplantae</taxon>
        <taxon>Streptophyta</taxon>
        <taxon>Embryophyta</taxon>
        <taxon>Tracheophyta</taxon>
        <taxon>Spermatophyta</taxon>
        <taxon>Magnoliopsida</taxon>
        <taxon>eudicotyledons</taxon>
        <taxon>Gunneridae</taxon>
        <taxon>Pentapetalae</taxon>
        <taxon>rosids</taxon>
        <taxon>malvids</taxon>
        <taxon>Malvales</taxon>
        <taxon>Malvaceae</taxon>
        <taxon>Malvoideae</taxon>
        <taxon>Gossypium</taxon>
    </lineage>
</organism>
<sequence>MRRFRRRLIGGAKTHLALQFCKAKRKHSSFSESSNKQTSTAVQEIRTVDNRENKERDSSLFLSRSTSSLG</sequence>
<dbReference type="EMBL" id="SMMG02000013">
    <property type="protein sequence ID" value="KAA3453970.1"/>
    <property type="molecule type" value="Genomic_DNA"/>
</dbReference>
<accession>A0A5B6U7R4</accession>
<gene>
    <name evidence="2" type="ORF">EPI10_009939</name>
</gene>
<feature type="compositionally biased region" description="Polar residues" evidence="1">
    <location>
        <begin position="30"/>
        <end position="42"/>
    </location>
</feature>
<keyword evidence="3" id="KW-1185">Reference proteome</keyword>
<name>A0A5B6U7R4_9ROSI</name>
<dbReference type="AlphaFoldDB" id="A0A5B6U7R4"/>
<dbReference type="OrthoDB" id="1678617at2759"/>
<reference evidence="3" key="1">
    <citation type="journal article" date="2019" name="Plant Biotechnol. J.">
        <title>Genome sequencing of the Australian wild diploid species Gossypium australe highlights disease resistance and delayed gland morphogenesis.</title>
        <authorList>
            <person name="Cai Y."/>
            <person name="Cai X."/>
            <person name="Wang Q."/>
            <person name="Wang P."/>
            <person name="Zhang Y."/>
            <person name="Cai C."/>
            <person name="Xu Y."/>
            <person name="Wang K."/>
            <person name="Zhou Z."/>
            <person name="Wang C."/>
            <person name="Geng S."/>
            <person name="Li B."/>
            <person name="Dong Q."/>
            <person name="Hou Y."/>
            <person name="Wang H."/>
            <person name="Ai P."/>
            <person name="Liu Z."/>
            <person name="Yi F."/>
            <person name="Sun M."/>
            <person name="An G."/>
            <person name="Cheng J."/>
            <person name="Zhang Y."/>
            <person name="Shi Q."/>
            <person name="Xie Y."/>
            <person name="Shi X."/>
            <person name="Chang Y."/>
            <person name="Huang F."/>
            <person name="Chen Y."/>
            <person name="Hong S."/>
            <person name="Mi L."/>
            <person name="Sun Q."/>
            <person name="Zhang L."/>
            <person name="Zhou B."/>
            <person name="Peng R."/>
            <person name="Zhang X."/>
            <person name="Liu F."/>
        </authorList>
    </citation>
    <scope>NUCLEOTIDE SEQUENCE [LARGE SCALE GENOMIC DNA]</scope>
    <source>
        <strain evidence="3">cv. PA1801</strain>
    </source>
</reference>
<keyword evidence="2" id="KW-0503">Monooxygenase</keyword>
<comment type="caution">
    <text evidence="2">The sequence shown here is derived from an EMBL/GenBank/DDBJ whole genome shotgun (WGS) entry which is preliminary data.</text>
</comment>
<proteinExistence type="predicted"/>
<feature type="compositionally biased region" description="Low complexity" evidence="1">
    <location>
        <begin position="59"/>
        <end position="70"/>
    </location>
</feature>
<evidence type="ECO:0000313" key="2">
    <source>
        <dbReference type="EMBL" id="KAA3453970.1"/>
    </source>
</evidence>
<keyword evidence="2" id="KW-0560">Oxidoreductase</keyword>
<dbReference type="Proteomes" id="UP000325315">
    <property type="component" value="Unassembled WGS sequence"/>
</dbReference>